<gene>
    <name evidence="4" type="ORF">BDP27DRAFT_1217746</name>
</gene>
<sequence length="83" mass="9438">KSISERIGLVFPVGRLRRYLRIVAPDKRLTAATPVFLAAVLEYLMAEVLELAGYAARDHQKRNISPRHIHLAVRNDDELVSFI</sequence>
<keyword evidence="2" id="KW-0238">DNA-binding</keyword>
<dbReference type="GO" id="GO:0005634">
    <property type="term" value="C:nucleus"/>
    <property type="evidence" value="ECO:0007669"/>
    <property type="project" value="UniProtKB-SubCell"/>
</dbReference>
<dbReference type="GO" id="GO:0046982">
    <property type="term" value="F:protein heterodimerization activity"/>
    <property type="evidence" value="ECO:0007669"/>
    <property type="project" value="InterPro"/>
</dbReference>
<evidence type="ECO:0000259" key="3">
    <source>
        <dbReference type="Pfam" id="PF00125"/>
    </source>
</evidence>
<feature type="domain" description="Core Histone H2A/H2B/H3" evidence="3">
    <location>
        <begin position="11"/>
        <end position="74"/>
    </location>
</feature>
<dbReference type="AlphaFoldDB" id="A0A9P5UAQ4"/>
<dbReference type="GO" id="GO:0003677">
    <property type="term" value="F:DNA binding"/>
    <property type="evidence" value="ECO:0007669"/>
    <property type="project" value="UniProtKB-KW"/>
</dbReference>
<organism evidence="4 5">
    <name type="scientific">Rhodocollybia butyracea</name>
    <dbReference type="NCBI Taxonomy" id="206335"/>
    <lineage>
        <taxon>Eukaryota</taxon>
        <taxon>Fungi</taxon>
        <taxon>Dikarya</taxon>
        <taxon>Basidiomycota</taxon>
        <taxon>Agaricomycotina</taxon>
        <taxon>Agaricomycetes</taxon>
        <taxon>Agaricomycetidae</taxon>
        <taxon>Agaricales</taxon>
        <taxon>Marasmiineae</taxon>
        <taxon>Omphalotaceae</taxon>
        <taxon>Rhodocollybia</taxon>
    </lineage>
</organism>
<dbReference type="Proteomes" id="UP000772434">
    <property type="component" value="Unassembled WGS sequence"/>
</dbReference>
<keyword evidence="2" id="KW-0539">Nucleus</keyword>
<name>A0A9P5UAQ4_9AGAR</name>
<dbReference type="GO" id="GO:0030527">
    <property type="term" value="F:structural constituent of chromatin"/>
    <property type="evidence" value="ECO:0007669"/>
    <property type="project" value="InterPro"/>
</dbReference>
<dbReference type="CDD" id="cd00074">
    <property type="entry name" value="HFD_H2A"/>
    <property type="match status" value="1"/>
</dbReference>
<comment type="subunit">
    <text evidence="2">The nucleosome is a histone octamer containing two molecules each of H2A, H2B, H3 and H4 assembled in one H3-H4 heterotetramer and two H2A-H2B heterodimers. The octamer wraps approximately 147 bp of DNA.</text>
</comment>
<evidence type="ECO:0000256" key="1">
    <source>
        <dbReference type="ARBA" id="ARBA00010691"/>
    </source>
</evidence>
<dbReference type="SUPFAM" id="SSF47113">
    <property type="entry name" value="Histone-fold"/>
    <property type="match status" value="1"/>
</dbReference>
<dbReference type="OrthoDB" id="9421954at2759"/>
<keyword evidence="5" id="KW-1185">Reference proteome</keyword>
<dbReference type="SMART" id="SM00414">
    <property type="entry name" value="H2A"/>
    <property type="match status" value="1"/>
</dbReference>
<evidence type="ECO:0000313" key="5">
    <source>
        <dbReference type="Proteomes" id="UP000772434"/>
    </source>
</evidence>
<accession>A0A9P5UAQ4</accession>
<proteinExistence type="inferred from homology"/>
<dbReference type="Pfam" id="PF00125">
    <property type="entry name" value="Histone"/>
    <property type="match status" value="1"/>
</dbReference>
<protein>
    <recommendedName>
        <fullName evidence="2">Histone H2A</fullName>
    </recommendedName>
</protein>
<keyword evidence="2" id="KW-0544">Nucleosome core</keyword>
<feature type="non-terminal residue" evidence="4">
    <location>
        <position position="83"/>
    </location>
</feature>
<dbReference type="InterPro" id="IPR009072">
    <property type="entry name" value="Histone-fold"/>
</dbReference>
<reference evidence="4" key="1">
    <citation type="submission" date="2020-11" db="EMBL/GenBank/DDBJ databases">
        <authorList>
            <consortium name="DOE Joint Genome Institute"/>
            <person name="Ahrendt S."/>
            <person name="Riley R."/>
            <person name="Andreopoulos W."/>
            <person name="Labutti K."/>
            <person name="Pangilinan J."/>
            <person name="Ruiz-Duenas F.J."/>
            <person name="Barrasa J.M."/>
            <person name="Sanchez-Garcia M."/>
            <person name="Camarero S."/>
            <person name="Miyauchi S."/>
            <person name="Serrano A."/>
            <person name="Linde D."/>
            <person name="Babiker R."/>
            <person name="Drula E."/>
            <person name="Ayuso-Fernandez I."/>
            <person name="Pacheco R."/>
            <person name="Padilla G."/>
            <person name="Ferreira P."/>
            <person name="Barriuso J."/>
            <person name="Kellner H."/>
            <person name="Castanera R."/>
            <person name="Alfaro M."/>
            <person name="Ramirez L."/>
            <person name="Pisabarro A.G."/>
            <person name="Kuo A."/>
            <person name="Tritt A."/>
            <person name="Lipzen A."/>
            <person name="He G."/>
            <person name="Yan M."/>
            <person name="Ng V."/>
            <person name="Cullen D."/>
            <person name="Martin F."/>
            <person name="Rosso M.-N."/>
            <person name="Henrissat B."/>
            <person name="Hibbett D."/>
            <person name="Martinez A.T."/>
            <person name="Grigoriev I.V."/>
        </authorList>
    </citation>
    <scope>NUCLEOTIDE SEQUENCE</scope>
    <source>
        <strain evidence="4">AH 40177</strain>
    </source>
</reference>
<dbReference type="InterPro" id="IPR007125">
    <property type="entry name" value="H2A/H2B/H3"/>
</dbReference>
<dbReference type="PANTHER" id="PTHR23430">
    <property type="entry name" value="HISTONE H2A"/>
    <property type="match status" value="1"/>
</dbReference>
<comment type="subcellular location">
    <subcellularLocation>
        <location evidence="2">Nucleus</location>
    </subcellularLocation>
</comment>
<dbReference type="Gene3D" id="1.10.20.10">
    <property type="entry name" value="Histone, subunit A"/>
    <property type="match status" value="1"/>
</dbReference>
<keyword evidence="2" id="KW-0158">Chromosome</keyword>
<dbReference type="EMBL" id="JADNRY010000025">
    <property type="protein sequence ID" value="KAF9072259.1"/>
    <property type="molecule type" value="Genomic_DNA"/>
</dbReference>
<comment type="caution">
    <text evidence="4">The sequence shown here is derived from an EMBL/GenBank/DDBJ whole genome shotgun (WGS) entry which is preliminary data.</text>
</comment>
<evidence type="ECO:0000313" key="4">
    <source>
        <dbReference type="EMBL" id="KAF9072259.1"/>
    </source>
</evidence>
<evidence type="ECO:0000256" key="2">
    <source>
        <dbReference type="RuleBase" id="RU003767"/>
    </source>
</evidence>
<dbReference type="GO" id="GO:0000786">
    <property type="term" value="C:nucleosome"/>
    <property type="evidence" value="ECO:0007669"/>
    <property type="project" value="UniProtKB-KW"/>
</dbReference>
<comment type="similarity">
    <text evidence="1 2">Belongs to the histone H2A family.</text>
</comment>
<dbReference type="PRINTS" id="PR00620">
    <property type="entry name" value="HISTONEH2A"/>
</dbReference>
<dbReference type="InterPro" id="IPR002119">
    <property type="entry name" value="Histone_H2A"/>
</dbReference>